<evidence type="ECO:0000256" key="2">
    <source>
        <dbReference type="ARBA" id="ARBA00004167"/>
    </source>
</evidence>
<dbReference type="GO" id="GO:0020037">
    <property type="term" value="F:heme binding"/>
    <property type="evidence" value="ECO:0007669"/>
    <property type="project" value="InterPro"/>
</dbReference>
<evidence type="ECO:0008006" key="16">
    <source>
        <dbReference type="Google" id="ProtNLM"/>
    </source>
</evidence>
<keyword evidence="10 13" id="KW-0503">Monooxygenase</keyword>
<dbReference type="Proteomes" id="UP000019116">
    <property type="component" value="Chromosome Un"/>
</dbReference>
<keyword evidence="9 12" id="KW-0408">Iron</keyword>
<evidence type="ECO:0000313" key="14">
    <source>
        <dbReference type="EnsemblPlants" id="TraesCSU02G254000.1.cds1"/>
    </source>
</evidence>
<dbReference type="OrthoDB" id="507451at2759"/>
<dbReference type="Gene3D" id="1.10.630.10">
    <property type="entry name" value="Cytochrome P450"/>
    <property type="match status" value="1"/>
</dbReference>
<keyword evidence="7" id="KW-1133">Transmembrane helix</keyword>
<keyword evidence="5" id="KW-0812">Transmembrane</keyword>
<reference evidence="14" key="2">
    <citation type="submission" date="2018-10" db="UniProtKB">
        <authorList>
            <consortium name="EnsemblPlants"/>
        </authorList>
    </citation>
    <scope>IDENTIFICATION</scope>
</reference>
<name>A0A3B6U9D9_WHEAT</name>
<evidence type="ECO:0000256" key="12">
    <source>
        <dbReference type="PIRSR" id="PIRSR602401-1"/>
    </source>
</evidence>
<keyword evidence="4 12" id="KW-0349">Heme</keyword>
<dbReference type="GO" id="GO:0005506">
    <property type="term" value="F:iron ion binding"/>
    <property type="evidence" value="ECO:0007669"/>
    <property type="project" value="InterPro"/>
</dbReference>
<proteinExistence type="inferred from homology"/>
<dbReference type="SUPFAM" id="SSF48264">
    <property type="entry name" value="Cytochrome P450"/>
    <property type="match status" value="1"/>
</dbReference>
<dbReference type="EnsemblPlants" id="TraesCSU02G254000.1">
    <property type="protein sequence ID" value="TraesCSU02G254000.1.cds1"/>
    <property type="gene ID" value="TraesCSU02G254000"/>
</dbReference>
<evidence type="ECO:0000256" key="7">
    <source>
        <dbReference type="ARBA" id="ARBA00022989"/>
    </source>
</evidence>
<evidence type="ECO:0000256" key="8">
    <source>
        <dbReference type="ARBA" id="ARBA00023002"/>
    </source>
</evidence>
<dbReference type="Pfam" id="PF00067">
    <property type="entry name" value="p450"/>
    <property type="match status" value="1"/>
</dbReference>
<dbReference type="InterPro" id="IPR050193">
    <property type="entry name" value="Cytochrome_P450_71"/>
</dbReference>
<dbReference type="InterPro" id="IPR001128">
    <property type="entry name" value="Cyt_P450"/>
</dbReference>
<dbReference type="InterPro" id="IPR036396">
    <property type="entry name" value="Cyt_P450_sf"/>
</dbReference>
<protein>
    <recommendedName>
        <fullName evidence="16">Cytochrome P450</fullName>
    </recommendedName>
</protein>
<keyword evidence="11" id="KW-0472">Membrane</keyword>
<dbReference type="PRINTS" id="PR00463">
    <property type="entry name" value="EP450I"/>
</dbReference>
<keyword evidence="6 12" id="KW-0479">Metal-binding</keyword>
<feature type="binding site" description="axial binding residue" evidence="12">
    <location>
        <position position="132"/>
    </location>
    <ligand>
        <name>heme</name>
        <dbReference type="ChEBI" id="CHEBI:30413"/>
    </ligand>
    <ligandPart>
        <name>Fe</name>
        <dbReference type="ChEBI" id="CHEBI:18248"/>
    </ligandPart>
</feature>
<evidence type="ECO:0000256" key="4">
    <source>
        <dbReference type="ARBA" id="ARBA00022617"/>
    </source>
</evidence>
<accession>A0A3B6U9D9</accession>
<organism evidence="14">
    <name type="scientific">Triticum aestivum</name>
    <name type="common">Wheat</name>
    <dbReference type="NCBI Taxonomy" id="4565"/>
    <lineage>
        <taxon>Eukaryota</taxon>
        <taxon>Viridiplantae</taxon>
        <taxon>Streptophyta</taxon>
        <taxon>Embryophyta</taxon>
        <taxon>Tracheophyta</taxon>
        <taxon>Spermatophyta</taxon>
        <taxon>Magnoliopsida</taxon>
        <taxon>Liliopsida</taxon>
        <taxon>Poales</taxon>
        <taxon>Poaceae</taxon>
        <taxon>BOP clade</taxon>
        <taxon>Pooideae</taxon>
        <taxon>Triticodae</taxon>
        <taxon>Triticeae</taxon>
        <taxon>Triticinae</taxon>
        <taxon>Triticum</taxon>
    </lineage>
</organism>
<comment type="cofactor">
    <cofactor evidence="1 12">
        <name>heme</name>
        <dbReference type="ChEBI" id="CHEBI:30413"/>
    </cofactor>
</comment>
<evidence type="ECO:0000256" key="3">
    <source>
        <dbReference type="ARBA" id="ARBA00010617"/>
    </source>
</evidence>
<sequence length="190" mass="21578">MAELMRRPRLIGKLQDEVRSIEPQGQEIVNEADISSMTYLRAVLKESFRFHPVAPLLAPHLAMADCSIDGYMIPAGTHVFVNVWAIGRDSSSWEESEEFIPERFTEEGRDVHVNFVGSNFKLLPFGAGRRICPGINLGIMTVELMLANLMYHFNWELPIGVERKDIDMTEVFGLTVRLKEKLLLVPKSCM</sequence>
<keyword evidence="15" id="KW-1185">Reference proteome</keyword>
<dbReference type="PROSITE" id="PS00086">
    <property type="entry name" value="CYTOCHROME_P450"/>
    <property type="match status" value="1"/>
</dbReference>
<dbReference type="InterPro" id="IPR002401">
    <property type="entry name" value="Cyt_P450_E_grp-I"/>
</dbReference>
<comment type="subcellular location">
    <subcellularLocation>
        <location evidence="2">Membrane</location>
        <topology evidence="2">Single-pass membrane protein</topology>
    </subcellularLocation>
</comment>
<evidence type="ECO:0000256" key="5">
    <source>
        <dbReference type="ARBA" id="ARBA00022692"/>
    </source>
</evidence>
<dbReference type="PANTHER" id="PTHR47956:SF138">
    <property type="entry name" value="CYTOCHROME P450"/>
    <property type="match status" value="1"/>
</dbReference>
<evidence type="ECO:0000256" key="13">
    <source>
        <dbReference type="RuleBase" id="RU000461"/>
    </source>
</evidence>
<dbReference type="GO" id="GO:0016705">
    <property type="term" value="F:oxidoreductase activity, acting on paired donors, with incorporation or reduction of molecular oxygen"/>
    <property type="evidence" value="ECO:0007669"/>
    <property type="project" value="InterPro"/>
</dbReference>
<evidence type="ECO:0000256" key="11">
    <source>
        <dbReference type="ARBA" id="ARBA00023136"/>
    </source>
</evidence>
<evidence type="ECO:0000256" key="10">
    <source>
        <dbReference type="ARBA" id="ARBA00023033"/>
    </source>
</evidence>
<comment type="similarity">
    <text evidence="3 13">Belongs to the cytochrome P450 family.</text>
</comment>
<dbReference type="FunFam" id="1.10.630.10:FF:000126">
    <property type="entry name" value="Predicted protein"/>
    <property type="match status" value="1"/>
</dbReference>
<dbReference type="PANTHER" id="PTHR47956">
    <property type="entry name" value="CYTOCHROME P450 71B11-RELATED"/>
    <property type="match status" value="1"/>
</dbReference>
<reference evidence="14" key="1">
    <citation type="submission" date="2018-08" db="EMBL/GenBank/DDBJ databases">
        <authorList>
            <person name="Rossello M."/>
        </authorList>
    </citation>
    <scope>NUCLEOTIDE SEQUENCE [LARGE SCALE GENOMIC DNA]</scope>
    <source>
        <strain evidence="14">cv. Chinese Spring</strain>
    </source>
</reference>
<evidence type="ECO:0000256" key="6">
    <source>
        <dbReference type="ARBA" id="ARBA00022723"/>
    </source>
</evidence>
<evidence type="ECO:0000256" key="1">
    <source>
        <dbReference type="ARBA" id="ARBA00001971"/>
    </source>
</evidence>
<dbReference type="Gramene" id="TraesCSU02G254000.1">
    <property type="protein sequence ID" value="TraesCSU02G254000.1.cds1"/>
    <property type="gene ID" value="TraesCSU02G254000"/>
</dbReference>
<dbReference type="GO" id="GO:0016020">
    <property type="term" value="C:membrane"/>
    <property type="evidence" value="ECO:0007669"/>
    <property type="project" value="UniProtKB-SubCell"/>
</dbReference>
<dbReference type="InterPro" id="IPR017972">
    <property type="entry name" value="Cyt_P450_CS"/>
</dbReference>
<dbReference type="PRINTS" id="PR00385">
    <property type="entry name" value="P450"/>
</dbReference>
<evidence type="ECO:0000256" key="9">
    <source>
        <dbReference type="ARBA" id="ARBA00023004"/>
    </source>
</evidence>
<dbReference type="SMR" id="A0A3B6U9D9"/>
<dbReference type="Gramene" id="TraesCSU03G0479300.1">
    <property type="protein sequence ID" value="TraesCSU03G0479300.1.CDS1"/>
    <property type="gene ID" value="TraesCSU03G0479300"/>
</dbReference>
<dbReference type="AlphaFoldDB" id="A0A3B6U9D9"/>
<dbReference type="STRING" id="4565.A0A3B6U9D9"/>
<keyword evidence="8 13" id="KW-0560">Oxidoreductase</keyword>
<dbReference type="GO" id="GO:0004497">
    <property type="term" value="F:monooxygenase activity"/>
    <property type="evidence" value="ECO:0007669"/>
    <property type="project" value="UniProtKB-KW"/>
</dbReference>
<evidence type="ECO:0000313" key="15">
    <source>
        <dbReference type="Proteomes" id="UP000019116"/>
    </source>
</evidence>